<comment type="caution">
    <text evidence="11">The sequence shown here is derived from an EMBL/GenBank/DDBJ whole genome shotgun (WGS) entry which is preliminary data.</text>
</comment>
<keyword evidence="6 8" id="KW-0472">Membrane</keyword>
<dbReference type="AlphaFoldDB" id="A0A0M3AWC6"/>
<sequence>MAAGVTQPVLAQMPAAGEAAETNIVVFGRGEEKIGVAHAASEGSVGGADLLVRPLLRVAELLEAVPGLVAAQHSGSGKANQYFLRGFNLDHGSDFTTYIDGVQMNFRSHGHGQGYLDLNGLIPEIVAREDFRKGPYRADGGDFALAGAAAMTTIDGFARPWIATEAGSYGSRRLAAGGTIEGVGPGDLTLVAQAKRYDGPWEEAEHLRHYSGFAKYRLPLGAGELDATLHAYRGTWRPTEQIPERIIGSSVCKDIFCSPDASARGETTRIVGNIAVTQPDWRANAYVQFYDWSMFSNPTYADSDGTSAQIRQYDRRWITGFTAAKNWTVAPTFTLSIGTENRLDHIGNVGVDRSADRQFLFSLGRYHVEELSVALYGEANWQPLPGLRLIGGLRGDYYHYSVRAGDASAQALGTGSGHDGILSPKASVAYRVTPHLEFYANWGRGFHSNDVRGAVNVETPVPVLVRGTGKELGGRIQLGSLSFTATYWWLDVGSELRFVGDSNAVEPTGASRRRGYELVAFWRPFPWLALDGNYTASHSRYDNGDRIPNAFENAASAGAAIILDPWEASIRLRHLGPYPLIEDNSMRDKGSTVVNARAAWKGKRIELYGELLNIFDSRDKDIAYHYESYVPAFDSAPVEGRLSRVMEPRTLRLGAKLYF</sequence>
<evidence type="ECO:0000256" key="8">
    <source>
        <dbReference type="RuleBase" id="RU003357"/>
    </source>
</evidence>
<comment type="similarity">
    <text evidence="8">Belongs to the TonB-dependent receptor family.</text>
</comment>
<dbReference type="InterPro" id="IPR036942">
    <property type="entry name" value="Beta-barrel_TonB_sf"/>
</dbReference>
<dbReference type="PATRIC" id="fig|56193.3.peg.1030"/>
<feature type="domain" description="TonB-dependent receptor-like beta-barrel" evidence="9">
    <location>
        <begin position="280"/>
        <end position="614"/>
    </location>
</feature>
<dbReference type="GO" id="GO:0044718">
    <property type="term" value="P:siderophore transmembrane transport"/>
    <property type="evidence" value="ECO:0007669"/>
    <property type="project" value="TreeGrafter"/>
</dbReference>
<evidence type="ECO:0000259" key="10">
    <source>
        <dbReference type="Pfam" id="PF07715"/>
    </source>
</evidence>
<evidence type="ECO:0000256" key="4">
    <source>
        <dbReference type="ARBA" id="ARBA00022692"/>
    </source>
</evidence>
<keyword evidence="7" id="KW-0998">Cell outer membrane</keyword>
<dbReference type="EMBL" id="LBIC01000001">
    <property type="protein sequence ID" value="KKW94198.1"/>
    <property type="molecule type" value="Genomic_DNA"/>
</dbReference>
<dbReference type="Pfam" id="PF07715">
    <property type="entry name" value="Plug"/>
    <property type="match status" value="1"/>
</dbReference>
<dbReference type="Pfam" id="PF00593">
    <property type="entry name" value="TonB_dep_Rec_b-barrel"/>
    <property type="match status" value="1"/>
</dbReference>
<dbReference type="InterPro" id="IPR037066">
    <property type="entry name" value="Plug_dom_sf"/>
</dbReference>
<dbReference type="Proteomes" id="UP000033874">
    <property type="component" value="Unassembled WGS sequence"/>
</dbReference>
<keyword evidence="2" id="KW-0813">Transport</keyword>
<evidence type="ECO:0000313" key="11">
    <source>
        <dbReference type="EMBL" id="KKW94198.1"/>
    </source>
</evidence>
<evidence type="ECO:0000256" key="3">
    <source>
        <dbReference type="ARBA" id="ARBA00022452"/>
    </source>
</evidence>
<keyword evidence="3" id="KW-1134">Transmembrane beta strand</keyword>
<evidence type="ECO:0000313" key="12">
    <source>
        <dbReference type="Proteomes" id="UP000033874"/>
    </source>
</evidence>
<keyword evidence="5 8" id="KW-0798">TonB box</keyword>
<keyword evidence="11" id="KW-0675">Receptor</keyword>
<dbReference type="SUPFAM" id="SSF56935">
    <property type="entry name" value="Porins"/>
    <property type="match status" value="1"/>
</dbReference>
<protein>
    <submittedName>
        <fullName evidence="11">TonB-dependent receptor</fullName>
    </submittedName>
</protein>
<accession>A0A0M3AWC6</accession>
<dbReference type="Gene3D" id="2.170.130.10">
    <property type="entry name" value="TonB-dependent receptor, plug domain"/>
    <property type="match status" value="1"/>
</dbReference>
<organism evidence="11 12">
    <name type="scientific">Sphingobium chungbukense</name>
    <dbReference type="NCBI Taxonomy" id="56193"/>
    <lineage>
        <taxon>Bacteria</taxon>
        <taxon>Pseudomonadati</taxon>
        <taxon>Pseudomonadota</taxon>
        <taxon>Alphaproteobacteria</taxon>
        <taxon>Sphingomonadales</taxon>
        <taxon>Sphingomonadaceae</taxon>
        <taxon>Sphingobium</taxon>
    </lineage>
</organism>
<proteinExistence type="inferred from homology"/>
<evidence type="ECO:0000256" key="2">
    <source>
        <dbReference type="ARBA" id="ARBA00022448"/>
    </source>
</evidence>
<evidence type="ECO:0000256" key="1">
    <source>
        <dbReference type="ARBA" id="ARBA00004571"/>
    </source>
</evidence>
<evidence type="ECO:0000256" key="6">
    <source>
        <dbReference type="ARBA" id="ARBA00023136"/>
    </source>
</evidence>
<comment type="subcellular location">
    <subcellularLocation>
        <location evidence="1">Cell outer membrane</location>
        <topology evidence="1">Multi-pass membrane protein</topology>
    </subcellularLocation>
</comment>
<dbReference type="PANTHER" id="PTHR30069:SF36">
    <property type="entry name" value="BLL6948 PROTEIN"/>
    <property type="match status" value="1"/>
</dbReference>
<dbReference type="GO" id="GO:0015344">
    <property type="term" value="F:siderophore uptake transmembrane transporter activity"/>
    <property type="evidence" value="ECO:0007669"/>
    <property type="project" value="TreeGrafter"/>
</dbReference>
<dbReference type="GO" id="GO:0009279">
    <property type="term" value="C:cell outer membrane"/>
    <property type="evidence" value="ECO:0007669"/>
    <property type="project" value="UniProtKB-SubCell"/>
</dbReference>
<dbReference type="STRING" id="56193.YP76_05000"/>
<dbReference type="InterPro" id="IPR039426">
    <property type="entry name" value="TonB-dep_rcpt-like"/>
</dbReference>
<keyword evidence="12" id="KW-1185">Reference proteome</keyword>
<name>A0A0M3AWC6_9SPHN</name>
<evidence type="ECO:0000256" key="7">
    <source>
        <dbReference type="ARBA" id="ARBA00023237"/>
    </source>
</evidence>
<dbReference type="InterPro" id="IPR012910">
    <property type="entry name" value="Plug_dom"/>
</dbReference>
<evidence type="ECO:0000259" key="9">
    <source>
        <dbReference type="Pfam" id="PF00593"/>
    </source>
</evidence>
<dbReference type="Gene3D" id="2.40.170.20">
    <property type="entry name" value="TonB-dependent receptor, beta-barrel domain"/>
    <property type="match status" value="1"/>
</dbReference>
<evidence type="ECO:0000256" key="5">
    <source>
        <dbReference type="ARBA" id="ARBA00023077"/>
    </source>
</evidence>
<gene>
    <name evidence="11" type="ORF">YP76_05000</name>
</gene>
<keyword evidence="4" id="KW-0812">Transmembrane</keyword>
<dbReference type="InterPro" id="IPR000531">
    <property type="entry name" value="Beta-barrel_TonB"/>
</dbReference>
<feature type="domain" description="TonB-dependent receptor plug" evidence="10">
    <location>
        <begin position="43"/>
        <end position="148"/>
    </location>
</feature>
<reference evidence="11 12" key="1">
    <citation type="submission" date="2015-04" db="EMBL/GenBank/DDBJ databases">
        <title>Genome sequence of aromatic hydrocarbons-degrading Sphingobium chungbukense DJ77.</title>
        <authorList>
            <person name="Kim Y.-C."/>
            <person name="Chae J.-C."/>
        </authorList>
    </citation>
    <scope>NUCLEOTIDE SEQUENCE [LARGE SCALE GENOMIC DNA]</scope>
    <source>
        <strain evidence="11 12">DJ77</strain>
    </source>
</reference>
<dbReference type="PANTHER" id="PTHR30069">
    <property type="entry name" value="TONB-DEPENDENT OUTER MEMBRANE RECEPTOR"/>
    <property type="match status" value="1"/>
</dbReference>